<dbReference type="EMBL" id="CP061169">
    <property type="protein sequence ID" value="QPZ37488.1"/>
    <property type="molecule type" value="Genomic_DNA"/>
</dbReference>
<dbReference type="InterPro" id="IPR005913">
    <property type="entry name" value="dTDP_dehydrorham_reduct"/>
</dbReference>
<evidence type="ECO:0000259" key="3">
    <source>
        <dbReference type="Pfam" id="PF04321"/>
    </source>
</evidence>
<gene>
    <name evidence="4" type="primary">rfbD</name>
    <name evidence="4" type="ORF">HCR76_11650</name>
</gene>
<dbReference type="Proteomes" id="UP000662814">
    <property type="component" value="Chromosome"/>
</dbReference>
<dbReference type="GO" id="GO:0008831">
    <property type="term" value="F:dTDP-4-dehydrorhamnose reductase activity"/>
    <property type="evidence" value="ECO:0007669"/>
    <property type="project" value="UniProtKB-EC"/>
</dbReference>
<dbReference type="InterPro" id="IPR029903">
    <property type="entry name" value="RmlD-like-bd"/>
</dbReference>
<dbReference type="PANTHER" id="PTHR10491:SF4">
    <property type="entry name" value="METHIONINE ADENOSYLTRANSFERASE 2 SUBUNIT BETA"/>
    <property type="match status" value="1"/>
</dbReference>
<evidence type="ECO:0000256" key="1">
    <source>
        <dbReference type="ARBA" id="ARBA00010944"/>
    </source>
</evidence>
<proteinExistence type="inferred from homology"/>
<evidence type="ECO:0000313" key="5">
    <source>
        <dbReference type="Proteomes" id="UP000662814"/>
    </source>
</evidence>
<organism evidence="4 5">
    <name type="scientific">Paramicrobacterium chengjingii</name>
    <dbReference type="NCBI Taxonomy" id="2769067"/>
    <lineage>
        <taxon>Bacteria</taxon>
        <taxon>Bacillati</taxon>
        <taxon>Actinomycetota</taxon>
        <taxon>Actinomycetes</taxon>
        <taxon>Micrococcales</taxon>
        <taxon>Microbacteriaceae</taxon>
        <taxon>Paramicrobacterium</taxon>
    </lineage>
</organism>
<dbReference type="Gene3D" id="3.90.25.10">
    <property type="entry name" value="UDP-galactose 4-epimerase, domain 1"/>
    <property type="match status" value="1"/>
</dbReference>
<dbReference type="CDD" id="cd05254">
    <property type="entry name" value="dTDP_HR_like_SDR_e"/>
    <property type="match status" value="1"/>
</dbReference>
<dbReference type="NCBIfam" id="TIGR01214">
    <property type="entry name" value="rmlD"/>
    <property type="match status" value="1"/>
</dbReference>
<dbReference type="Pfam" id="PF04321">
    <property type="entry name" value="RmlD_sub_bind"/>
    <property type="match status" value="1"/>
</dbReference>
<comment type="similarity">
    <text evidence="1 2">Belongs to the dTDP-4-dehydrorhamnose reductase family.</text>
</comment>
<sequence>MKILITGADGMLGTDLRESLAHHDVTPANRRTLDVTDAAAVRHAVAGQDVVINAAAFTNVDAAEENEDLAYHVNAEGARYLAEASKGSGARLVQISTDYVFDGTSTEPYSEDEELHPLSSYGRSKAAGERFVRDLYPEGSIVVRTAWLYGKAGPNFAATMLTLAGKRETVDVVTDQRGQPTWTRDLADHIRQLLEQNAAPGIYHGTNSGDTTWFEFARAVYDECGLDPDRIRPTDSARFVRAAPRPRNSVLAHGAWNAISLEPMRPWRDALHDAVQTGVFDDQRRHLQGDATDVS</sequence>
<keyword evidence="2 4" id="KW-0560">Oxidoreductase</keyword>
<protein>
    <recommendedName>
        <fullName evidence="2">dTDP-4-dehydrorhamnose reductase</fullName>
        <ecNumber evidence="2">1.1.1.133</ecNumber>
    </recommendedName>
</protein>
<comment type="pathway">
    <text evidence="2">Carbohydrate biosynthesis; dTDP-L-rhamnose biosynthesis.</text>
</comment>
<comment type="function">
    <text evidence="2">Catalyzes the reduction of dTDP-6-deoxy-L-lyxo-4-hexulose to yield dTDP-L-rhamnose.</text>
</comment>
<reference evidence="4 5" key="1">
    <citation type="submission" date="2020-12" db="EMBL/GenBank/DDBJ databases">
        <title>Microbacterium sp. HY060.</title>
        <authorList>
            <person name="Zhou J."/>
        </authorList>
    </citation>
    <scope>NUCLEOTIDE SEQUENCE [LARGE SCALE GENOMIC DNA]</scope>
    <source>
        <strain evidence="4 5">HY60</strain>
    </source>
</reference>
<dbReference type="EC" id="1.1.1.133" evidence="2"/>
<evidence type="ECO:0000256" key="2">
    <source>
        <dbReference type="RuleBase" id="RU364082"/>
    </source>
</evidence>
<dbReference type="SUPFAM" id="SSF51735">
    <property type="entry name" value="NAD(P)-binding Rossmann-fold domains"/>
    <property type="match status" value="1"/>
</dbReference>
<keyword evidence="2" id="KW-0521">NADP</keyword>
<dbReference type="RefSeq" id="WP_166990500.1">
    <property type="nucleotide sequence ID" value="NZ_CP061169.1"/>
</dbReference>
<accession>A0ABX6YFH7</accession>
<feature type="domain" description="RmlD-like substrate binding" evidence="3">
    <location>
        <begin position="1"/>
        <end position="277"/>
    </location>
</feature>
<dbReference type="PANTHER" id="PTHR10491">
    <property type="entry name" value="DTDP-4-DEHYDRORHAMNOSE REDUCTASE"/>
    <property type="match status" value="1"/>
</dbReference>
<dbReference type="Gene3D" id="3.40.50.720">
    <property type="entry name" value="NAD(P)-binding Rossmann-like Domain"/>
    <property type="match status" value="1"/>
</dbReference>
<dbReference type="InterPro" id="IPR036291">
    <property type="entry name" value="NAD(P)-bd_dom_sf"/>
</dbReference>
<name>A0ABX6YFH7_9MICO</name>
<evidence type="ECO:0000313" key="4">
    <source>
        <dbReference type="EMBL" id="QPZ37488.1"/>
    </source>
</evidence>
<keyword evidence="5" id="KW-1185">Reference proteome</keyword>